<feature type="domain" description="Fibronectin type-III" evidence="4">
    <location>
        <begin position="1677"/>
        <end position="1773"/>
    </location>
</feature>
<dbReference type="GO" id="GO:0016798">
    <property type="term" value="F:hydrolase activity, acting on glycosyl bonds"/>
    <property type="evidence" value="ECO:0007669"/>
    <property type="project" value="UniProtKB-KW"/>
</dbReference>
<accession>A0A8J7KIX4</accession>
<dbReference type="PROSITE" id="PS50853">
    <property type="entry name" value="FN3"/>
    <property type="match status" value="3"/>
</dbReference>
<evidence type="ECO:0000259" key="4">
    <source>
        <dbReference type="PROSITE" id="PS50853"/>
    </source>
</evidence>
<evidence type="ECO:0000313" key="6">
    <source>
        <dbReference type="Proteomes" id="UP000622552"/>
    </source>
</evidence>
<proteinExistence type="predicted"/>
<dbReference type="EMBL" id="JADOUF010000001">
    <property type="protein sequence ID" value="MBG6139815.1"/>
    <property type="molecule type" value="Genomic_DNA"/>
</dbReference>
<dbReference type="CDD" id="cd00063">
    <property type="entry name" value="FN3"/>
    <property type="match status" value="3"/>
</dbReference>
<dbReference type="Proteomes" id="UP000622552">
    <property type="component" value="Unassembled WGS sequence"/>
</dbReference>
<dbReference type="InterPro" id="IPR011047">
    <property type="entry name" value="Quinoprotein_ADH-like_sf"/>
</dbReference>
<dbReference type="GO" id="GO:0000272">
    <property type="term" value="P:polysaccharide catabolic process"/>
    <property type="evidence" value="ECO:0007669"/>
    <property type="project" value="UniProtKB-KW"/>
</dbReference>
<dbReference type="Pfam" id="PF17963">
    <property type="entry name" value="Big_9"/>
    <property type="match status" value="6"/>
</dbReference>
<evidence type="ECO:0000256" key="2">
    <source>
        <dbReference type="ARBA" id="ARBA00023326"/>
    </source>
</evidence>
<feature type="domain" description="Fibronectin type-III" evidence="4">
    <location>
        <begin position="1587"/>
        <end position="1674"/>
    </location>
</feature>
<protein>
    <recommendedName>
        <fullName evidence="4">Fibronectin type-III domain-containing protein</fullName>
    </recommendedName>
</protein>
<dbReference type="Gene3D" id="2.60.40.10">
    <property type="entry name" value="Immunoglobulins"/>
    <property type="match status" value="3"/>
</dbReference>
<gene>
    <name evidence="5" type="ORF">IW245_006009</name>
</gene>
<keyword evidence="2" id="KW-0624">Polysaccharide degradation</keyword>
<evidence type="ECO:0000256" key="1">
    <source>
        <dbReference type="ARBA" id="ARBA00023295"/>
    </source>
</evidence>
<dbReference type="InterPro" id="IPR013783">
    <property type="entry name" value="Ig-like_fold"/>
</dbReference>
<dbReference type="InterPro" id="IPR050617">
    <property type="entry name" value="E3_ligase_FN3/SPRY"/>
</dbReference>
<keyword evidence="1" id="KW-0378">Hydrolase</keyword>
<sequence>MGKRRLVGFASGVALAVCAAVLVVYAVFATGYPVRHVELNDGGIWVTSDRDGLFGRLNKPAGSLDAAFYPPGGARLNYQLDISQNGSAVVARDRAAGKLFPVDVTRGVTLGDQGLPVSESQQVRLAGGTLAVLDPKSGKVWASRVDPGRGISGLSGVDPSGSPLATVGDGGSDASAGLAVGLDGTVFAVSAAGRVATIRVRDGGFVEPAYSALGQKLQSVLATAVGTRLVVLDPTGGTLVVPDGPTVPVTGPDHAAVLQSSGPAASNVMVSTSRSLLAVDLSDGKVTSLSDIGAGVPAEPALLDNCVHAAWAGTRNGYVKSCGGRPASPGNLTDLRVLTRPEFRANRGALVLNDLATGEVWDLSTQRRVDDWSAVKPPPAEKPSDKTKDNPTTQLARDKPPKAVDDILGARPGRTTLLHVLDNDSDPAGNILSISSVTAPDNPAARLAIAPDGQTVAITVPAQVTEVHFKYTVDDGRDLNASAAVTVSIRGPGENRPPELRTGYRPVTWTVPAAGRLTLPVLPDWRDPDGDPVVLVSASTKAGAVATTSDGLVDFTAPLAAGPQKPGYKVSDGIATPVDGTVAVTVQSSTATAALPATALPDVARGQVGQPVTIRPLDNDVPGSDPTDPTTKLALAGELPTPAGAVVVTDLHSGTVTVTAARAGTFFLDYTAAYGNAPFAKSTVRVDIVAAPATPAPPVAMPDSAVVHSQQPSTVDVLANDFDPSGGVLVLQHAAPVAADAQVQVAIIGGRWLRVNALAPVVNPNPQLIRYTVTDGVTGPVTGEVTVTQLPAPAADTPVPQDDYAVVRAGDAVTIPVLDNDTTSGGSPITLVANVAGAPGPGQLTISPAGGTAYVTGNLVRYVAPLTVTTPLTVTVDYVAQDPAGDVAVGHAHVTVVPPPTAANPDRPPVPRPVEARAVGGATVILTVPSTGVDPDGDSVSVTGLDSAPALGRILAGNATSLTYQAYPTSSGTDTFRYRVTDRYGKSGTAMIRVGVVPPGTPQPPVAVDDVVTAAPGAHLRVDVLANDLRAPDDAMTIEPLARRNPELPHGVSLTAPDGVVELTAPDLTGRPLVLVYAVTDGIGQPSVATLTVHSQKGYDLPPLTRDTFAEPATGATTVTVDVLHQCGDPDGDPRDLTVTRVFDPQARIAGGKVTVPVADQPRTVAYEVRDQGGATAVGLVHVPVPGASGPYAKPGRTVTVPKNGAVTVDIADYVLDPASKPLRLTTTDRIWASPAFGVAVNNQGDHQLVLTGRADYTGPAALTFQVTDGASLTDPQGRTAVVTLPVQVGPETPVLRCPADALSVIEGGEPITVDVSSVCHVWVADPAKLTGTKYTASWENAAPAGVSLDGSGKHALVVTAAGSAVPDTTGTLVIGVVGADTVPARLPIRVVAAAPPSVTPITVDGVKAGDTATVNLVPYVRSQLRDPAVVAVAVSEVPGGMPATAVVSGATVKITPGAQSHGTMSFTVVVSDVADQNRADRRVTGQITLHVLGVPDPPGPPDIGRTVLSRSVQLSWSTPANNGAPIDAYEVSWSGGTRTCPASPCLITDLTNGTTYTFTVRARNLVGWGRPSAASGPAQPNTVPGAVTALAVSDPQDGTLHLAWNTPPNDGTAVLRYEVTWTGGGHQTVSGTSTTATGLVNDSQYVFTVIAVNSQGPGPAATVPGQSAGVPPQPQAPTFTSVDSANSSQRAVTVSWPADDPNGPAPTTYTLTRNGGGSKTVCAAVTATSCPDDGLTNDGTIYTYAVTAANAVGHTSAPSPGTQMEATATPEPMTGVSVSPTGADGQATLRFDAPASHGATSTVTCTYSGGSCGSWTFSPAGQSGVTRTVNGLPNGQNVALNVQNCNGSHGGTGAGNPCDSPVAVGVTTYGPMRNLAISTSANGTDVNFTVSVDPNGKPATVNVSTSRQNQTFTTGVGGWSWSSTDNMGYSATDTITVTVSDGGRPTLSQSASQATPPPPPTVAISKGRACGGGGGSACVGKGQCLSTSCAYIHVQTANFGGNVSCSFTSQDGSGGFVTNTYGANESRDSSDWFGFPTHWVTVTCGGVSSTMNWY</sequence>
<dbReference type="SUPFAM" id="SSF49265">
    <property type="entry name" value="Fibronectin type III"/>
    <property type="match status" value="2"/>
</dbReference>
<feature type="compositionally biased region" description="Basic and acidic residues" evidence="3">
    <location>
        <begin position="396"/>
        <end position="405"/>
    </location>
</feature>
<keyword evidence="6" id="KW-1185">Reference proteome</keyword>
<dbReference type="SMART" id="SM00060">
    <property type="entry name" value="FN3"/>
    <property type="match status" value="4"/>
</dbReference>
<keyword evidence="2" id="KW-0119">Carbohydrate metabolism</keyword>
<dbReference type="SUPFAM" id="SSF50998">
    <property type="entry name" value="Quinoprotein alcohol dehydrogenase-like"/>
    <property type="match status" value="1"/>
</dbReference>
<comment type="caution">
    <text evidence="5">The sequence shown here is derived from an EMBL/GenBank/DDBJ whole genome shotgun (WGS) entry which is preliminary data.</text>
</comment>
<dbReference type="InterPro" id="IPR036116">
    <property type="entry name" value="FN3_sf"/>
</dbReference>
<feature type="domain" description="Fibronectin type-III" evidence="4">
    <location>
        <begin position="1498"/>
        <end position="1586"/>
    </location>
</feature>
<evidence type="ECO:0000313" key="5">
    <source>
        <dbReference type="EMBL" id="MBG6139815.1"/>
    </source>
</evidence>
<dbReference type="PANTHER" id="PTHR24099">
    <property type="entry name" value="E3 UBIQUITIN-PROTEIN LIGASE TRIM36-RELATED"/>
    <property type="match status" value="1"/>
</dbReference>
<evidence type="ECO:0000256" key="3">
    <source>
        <dbReference type="SAM" id="MobiDB-lite"/>
    </source>
</evidence>
<dbReference type="PANTHER" id="PTHR24099:SF11">
    <property type="entry name" value="FIBRONECTIN TYPE III DOMAIN-CONTAINING 3BA-RELATED"/>
    <property type="match status" value="1"/>
</dbReference>
<name>A0A8J7KIX4_9ACTN</name>
<dbReference type="RefSeq" id="WP_197006430.1">
    <property type="nucleotide sequence ID" value="NZ_BONS01000006.1"/>
</dbReference>
<keyword evidence="1" id="KW-0326">Glycosidase</keyword>
<feature type="region of interest" description="Disordered" evidence="3">
    <location>
        <begin position="370"/>
        <end position="408"/>
    </location>
</feature>
<organism evidence="5 6">
    <name type="scientific">Longispora fulva</name>
    <dbReference type="NCBI Taxonomy" id="619741"/>
    <lineage>
        <taxon>Bacteria</taxon>
        <taxon>Bacillati</taxon>
        <taxon>Actinomycetota</taxon>
        <taxon>Actinomycetes</taxon>
        <taxon>Micromonosporales</taxon>
        <taxon>Micromonosporaceae</taxon>
        <taxon>Longispora</taxon>
    </lineage>
</organism>
<dbReference type="InterPro" id="IPR003961">
    <property type="entry name" value="FN3_dom"/>
</dbReference>
<reference evidence="5" key="1">
    <citation type="submission" date="2020-11" db="EMBL/GenBank/DDBJ databases">
        <title>Sequencing the genomes of 1000 actinobacteria strains.</title>
        <authorList>
            <person name="Klenk H.-P."/>
        </authorList>
    </citation>
    <scope>NUCLEOTIDE SEQUENCE</scope>
    <source>
        <strain evidence="5">DSM 45356</strain>
    </source>
</reference>
<dbReference type="Pfam" id="PF00041">
    <property type="entry name" value="fn3"/>
    <property type="match status" value="2"/>
</dbReference>